<sequence>MPIYRYICEDCGNEFTVMHGMNEEPNVFCEQCGGKARKGIGRIGISFKGNGFYINDSKGSSKSSKSKSTSSTSSEKK</sequence>
<evidence type="ECO:0000313" key="4">
    <source>
        <dbReference type="Proteomes" id="UP000184334"/>
    </source>
</evidence>
<dbReference type="EMBL" id="FQUI01000001">
    <property type="protein sequence ID" value="SHE27689.1"/>
    <property type="molecule type" value="Genomic_DNA"/>
</dbReference>
<dbReference type="SMART" id="SM00834">
    <property type="entry name" value="CxxC_CXXC_SSSS"/>
    <property type="match status" value="1"/>
</dbReference>
<reference evidence="3" key="1">
    <citation type="submission" date="2016-11" db="EMBL/GenBank/DDBJ databases">
        <authorList>
            <person name="Varghese N."/>
            <person name="Submissions S."/>
        </authorList>
    </citation>
    <scope>NUCLEOTIDE SEQUENCE [LARGE SCALE GENOMIC DNA]</scope>
    <source>
        <strain evidence="3">DSM 16785</strain>
    </source>
</reference>
<dbReference type="STRING" id="1122195.SAMN02745164_00073"/>
<evidence type="ECO:0000313" key="3">
    <source>
        <dbReference type="EMBL" id="SHE27689.1"/>
    </source>
</evidence>
<evidence type="ECO:0000259" key="2">
    <source>
        <dbReference type="SMART" id="SM00834"/>
    </source>
</evidence>
<name>A0A1M4S652_MARH1</name>
<dbReference type="Pfam" id="PF09723">
    <property type="entry name" value="Zn_ribbon_8"/>
    <property type="match status" value="1"/>
</dbReference>
<dbReference type="RefSeq" id="WP_072862236.1">
    <property type="nucleotide sequence ID" value="NZ_FQUI01000001.1"/>
</dbReference>
<evidence type="ECO:0000256" key="1">
    <source>
        <dbReference type="SAM" id="MobiDB-lite"/>
    </source>
</evidence>
<dbReference type="OrthoDB" id="9813321at2"/>
<feature type="region of interest" description="Disordered" evidence="1">
    <location>
        <begin position="53"/>
        <end position="77"/>
    </location>
</feature>
<protein>
    <submittedName>
        <fullName evidence="3">Regulatory protein, FmdB family</fullName>
    </submittedName>
</protein>
<dbReference type="PANTHER" id="PTHR34404:SF2">
    <property type="entry name" value="CONSERVED SERINE RICH PROTEIN"/>
    <property type="match status" value="1"/>
</dbReference>
<dbReference type="PANTHER" id="PTHR34404">
    <property type="entry name" value="REGULATORY PROTEIN, FMDB FAMILY"/>
    <property type="match status" value="1"/>
</dbReference>
<dbReference type="NCBIfam" id="TIGR02605">
    <property type="entry name" value="CxxC_CxxC_SSSS"/>
    <property type="match status" value="1"/>
</dbReference>
<gene>
    <name evidence="3" type="ORF">SAMN02745164_00073</name>
</gene>
<accession>A0A1M4S652</accession>
<dbReference type="Gene3D" id="2.20.28.30">
    <property type="entry name" value="RNA polymerase ii, chain L"/>
    <property type="match status" value="1"/>
</dbReference>
<dbReference type="InterPro" id="IPR013429">
    <property type="entry name" value="Regulatory_FmdB_Zinc_ribbon"/>
</dbReference>
<dbReference type="AlphaFoldDB" id="A0A1M4S652"/>
<proteinExistence type="predicted"/>
<feature type="compositionally biased region" description="Low complexity" evidence="1">
    <location>
        <begin position="57"/>
        <end position="77"/>
    </location>
</feature>
<keyword evidence="4" id="KW-1185">Reference proteome</keyword>
<organism evidence="3 4">
    <name type="scientific">Marinitoga hydrogenitolerans (strain DSM 16785 / JCM 12826 / AT1271)</name>
    <dbReference type="NCBI Taxonomy" id="1122195"/>
    <lineage>
        <taxon>Bacteria</taxon>
        <taxon>Thermotogati</taxon>
        <taxon>Thermotogota</taxon>
        <taxon>Thermotogae</taxon>
        <taxon>Petrotogales</taxon>
        <taxon>Petrotogaceae</taxon>
        <taxon>Marinitoga</taxon>
    </lineage>
</organism>
<feature type="domain" description="Putative regulatory protein FmdB zinc ribbon" evidence="2">
    <location>
        <begin position="1"/>
        <end position="41"/>
    </location>
</feature>
<dbReference type="Proteomes" id="UP000184334">
    <property type="component" value="Unassembled WGS sequence"/>
</dbReference>
<comment type="caution">
    <text evidence="3">The sequence shown here is derived from an EMBL/GenBank/DDBJ whole genome shotgun (WGS) entry which is preliminary data.</text>
</comment>